<accession>A0A4R5NAQ0</accession>
<feature type="transmembrane region" description="Helical" evidence="6">
    <location>
        <begin position="79"/>
        <end position="100"/>
    </location>
</feature>
<dbReference type="RefSeq" id="WP_010008817.1">
    <property type="nucleotide sequence ID" value="NZ_JAGYGP010000001.1"/>
</dbReference>
<evidence type="ECO:0000313" key="8">
    <source>
        <dbReference type="EMBL" id="TDG69603.1"/>
    </source>
</evidence>
<proteinExistence type="inferred from homology"/>
<keyword evidence="4 6" id="KW-1133">Transmembrane helix</keyword>
<keyword evidence="3 6" id="KW-0812">Transmembrane</keyword>
<dbReference type="GO" id="GO:0005886">
    <property type="term" value="C:plasma membrane"/>
    <property type="evidence" value="ECO:0007669"/>
    <property type="project" value="TreeGrafter"/>
</dbReference>
<evidence type="ECO:0000256" key="6">
    <source>
        <dbReference type="SAM" id="Phobius"/>
    </source>
</evidence>
<dbReference type="PANTHER" id="PTHR38459:SF5">
    <property type="entry name" value="CELL WALL TEICHOIC ACID GLYCOSYLATION PROTEIN GTCA"/>
    <property type="match status" value="1"/>
</dbReference>
<evidence type="ECO:0000256" key="3">
    <source>
        <dbReference type="ARBA" id="ARBA00022692"/>
    </source>
</evidence>
<dbReference type="Pfam" id="PF04138">
    <property type="entry name" value="GtrA_DPMS_TM"/>
    <property type="match status" value="1"/>
</dbReference>
<feature type="domain" description="GtrA/DPMS transmembrane" evidence="7">
    <location>
        <begin position="14"/>
        <end position="131"/>
    </location>
</feature>
<dbReference type="EMBL" id="PUFI01000005">
    <property type="protein sequence ID" value="TDG69603.1"/>
    <property type="molecule type" value="Genomic_DNA"/>
</dbReference>
<dbReference type="Proteomes" id="UP000295681">
    <property type="component" value="Unassembled WGS sequence"/>
</dbReference>
<reference evidence="8 9" key="1">
    <citation type="journal article" date="2019" name="Appl. Microbiol. Biotechnol.">
        <title>Uncovering carbohydrate metabolism through a genotype-phenotype association study of 56 lactic acid bacteria genomes.</title>
        <authorList>
            <person name="Buron-Moles G."/>
            <person name="Chailyan A."/>
            <person name="Dolejs I."/>
            <person name="Forster J."/>
            <person name="Miks M.H."/>
        </authorList>
    </citation>
    <scope>NUCLEOTIDE SEQUENCE [LARGE SCALE GENOMIC DNA]</scope>
    <source>
        <strain evidence="8 9">ATCC 700006</strain>
    </source>
</reference>
<organism evidence="8 9">
    <name type="scientific">Leuconostoc fallax</name>
    <dbReference type="NCBI Taxonomy" id="1251"/>
    <lineage>
        <taxon>Bacteria</taxon>
        <taxon>Bacillati</taxon>
        <taxon>Bacillota</taxon>
        <taxon>Bacilli</taxon>
        <taxon>Lactobacillales</taxon>
        <taxon>Lactobacillaceae</taxon>
        <taxon>Leuconostoc</taxon>
    </lineage>
</organism>
<dbReference type="STRING" id="907931.GCA_000165675_00307"/>
<keyword evidence="9" id="KW-1185">Reference proteome</keyword>
<comment type="caution">
    <text evidence="8">The sequence shown here is derived from an EMBL/GenBank/DDBJ whole genome shotgun (WGS) entry which is preliminary data.</text>
</comment>
<evidence type="ECO:0000256" key="4">
    <source>
        <dbReference type="ARBA" id="ARBA00022989"/>
    </source>
</evidence>
<evidence type="ECO:0000259" key="7">
    <source>
        <dbReference type="Pfam" id="PF04138"/>
    </source>
</evidence>
<name>A0A4R5NAQ0_9LACO</name>
<protein>
    <recommendedName>
        <fullName evidence="7">GtrA/DPMS transmembrane domain-containing protein</fullName>
    </recommendedName>
</protein>
<comment type="subcellular location">
    <subcellularLocation>
        <location evidence="1">Membrane</location>
        <topology evidence="1">Multi-pass membrane protein</topology>
    </subcellularLocation>
</comment>
<evidence type="ECO:0000256" key="1">
    <source>
        <dbReference type="ARBA" id="ARBA00004141"/>
    </source>
</evidence>
<dbReference type="AlphaFoldDB" id="A0A4R5NAQ0"/>
<feature type="transmembrane region" description="Helical" evidence="6">
    <location>
        <begin position="112"/>
        <end position="131"/>
    </location>
</feature>
<sequence>MKMLLVRYRALILYLIFGGLTTLVNMVVFYLLFTVWHSTYQFAYIMAWFWSVLFAYLTNRVWVFGSQVHGFKGLAYEVWQFYLARVLTGILGFAILAFGVRLLHQEANTWNLIQNVFVVISNFVLGKLYVFKKRS</sequence>
<comment type="similarity">
    <text evidence="2">Belongs to the GtrA family.</text>
</comment>
<keyword evidence="5 6" id="KW-0472">Membrane</keyword>
<gene>
    <name evidence="8" type="ORF">C5L23_001065</name>
</gene>
<dbReference type="GO" id="GO:0000271">
    <property type="term" value="P:polysaccharide biosynthetic process"/>
    <property type="evidence" value="ECO:0007669"/>
    <property type="project" value="InterPro"/>
</dbReference>
<feature type="transmembrane region" description="Helical" evidence="6">
    <location>
        <begin position="12"/>
        <end position="33"/>
    </location>
</feature>
<dbReference type="PANTHER" id="PTHR38459">
    <property type="entry name" value="PROPHAGE BACTOPRENOL-LINKED GLUCOSE TRANSLOCASE HOMOLOG"/>
    <property type="match status" value="1"/>
</dbReference>
<dbReference type="InterPro" id="IPR051401">
    <property type="entry name" value="GtrA_CellWall_Glycosyl"/>
</dbReference>
<evidence type="ECO:0000313" key="9">
    <source>
        <dbReference type="Proteomes" id="UP000295681"/>
    </source>
</evidence>
<evidence type="ECO:0000256" key="2">
    <source>
        <dbReference type="ARBA" id="ARBA00009399"/>
    </source>
</evidence>
<evidence type="ECO:0000256" key="5">
    <source>
        <dbReference type="ARBA" id="ARBA00023136"/>
    </source>
</evidence>
<feature type="transmembrane region" description="Helical" evidence="6">
    <location>
        <begin position="39"/>
        <end position="58"/>
    </location>
</feature>
<dbReference type="InterPro" id="IPR007267">
    <property type="entry name" value="GtrA_DPMS_TM"/>
</dbReference>